<dbReference type="SUPFAM" id="SSF53756">
    <property type="entry name" value="UDP-Glycosyltransferase/glycogen phosphorylase"/>
    <property type="match status" value="1"/>
</dbReference>
<evidence type="ECO:0000313" key="1">
    <source>
        <dbReference type="EMBL" id="MFD2628016.1"/>
    </source>
</evidence>
<evidence type="ECO:0000313" key="2">
    <source>
        <dbReference type="Proteomes" id="UP001597451"/>
    </source>
</evidence>
<dbReference type="EC" id="2.4.-.-" evidence="1"/>
<dbReference type="Gene3D" id="3.40.50.2000">
    <property type="entry name" value="Glycogen Phosphorylase B"/>
    <property type="match status" value="1"/>
</dbReference>
<name>A0ABW5PXF4_9BACI</name>
<dbReference type="RefSeq" id="WP_379560708.1">
    <property type="nucleotide sequence ID" value="NZ_JBHUMX010000009.1"/>
</dbReference>
<accession>A0ABW5PXF4</accession>
<proteinExistence type="predicted"/>
<dbReference type="PANTHER" id="PTHR45947">
    <property type="entry name" value="SULFOQUINOVOSYL TRANSFERASE SQD2"/>
    <property type="match status" value="1"/>
</dbReference>
<dbReference type="Pfam" id="PF13692">
    <property type="entry name" value="Glyco_trans_1_4"/>
    <property type="match status" value="1"/>
</dbReference>
<dbReference type="InterPro" id="IPR050194">
    <property type="entry name" value="Glycosyltransferase_grp1"/>
</dbReference>
<organism evidence="1 2">
    <name type="scientific">Oceanobacillus kapialis</name>
    <dbReference type="NCBI Taxonomy" id="481353"/>
    <lineage>
        <taxon>Bacteria</taxon>
        <taxon>Bacillati</taxon>
        <taxon>Bacillota</taxon>
        <taxon>Bacilli</taxon>
        <taxon>Bacillales</taxon>
        <taxon>Bacillaceae</taxon>
        <taxon>Oceanobacillus</taxon>
    </lineage>
</organism>
<dbReference type="PANTHER" id="PTHR45947:SF3">
    <property type="entry name" value="SULFOQUINOVOSYL TRANSFERASE SQD2"/>
    <property type="match status" value="1"/>
</dbReference>
<gene>
    <name evidence="1" type="ORF">ACFSUN_04365</name>
</gene>
<dbReference type="EMBL" id="JBHUMX010000009">
    <property type="protein sequence ID" value="MFD2628016.1"/>
    <property type="molecule type" value="Genomic_DNA"/>
</dbReference>
<keyword evidence="2" id="KW-1185">Reference proteome</keyword>
<comment type="caution">
    <text evidence="1">The sequence shown here is derived from an EMBL/GenBank/DDBJ whole genome shotgun (WGS) entry which is preliminary data.</text>
</comment>
<keyword evidence="1" id="KW-0808">Transferase</keyword>
<reference evidence="2" key="1">
    <citation type="journal article" date="2019" name="Int. J. Syst. Evol. Microbiol.">
        <title>The Global Catalogue of Microorganisms (GCM) 10K type strain sequencing project: providing services to taxonomists for standard genome sequencing and annotation.</title>
        <authorList>
            <consortium name="The Broad Institute Genomics Platform"/>
            <consortium name="The Broad Institute Genome Sequencing Center for Infectious Disease"/>
            <person name="Wu L."/>
            <person name="Ma J."/>
        </authorList>
    </citation>
    <scope>NUCLEOTIDE SEQUENCE [LARGE SCALE GENOMIC DNA]</scope>
    <source>
        <strain evidence="2">TISTR 1858</strain>
    </source>
</reference>
<protein>
    <submittedName>
        <fullName evidence="1">Glycosyltransferase</fullName>
        <ecNumber evidence="1">2.4.-.-</ecNumber>
    </submittedName>
</protein>
<keyword evidence="1" id="KW-0328">Glycosyltransferase</keyword>
<sequence length="133" mass="14601">MLYVGRVSPEKDIDIVLDTYYSLANHVKEDTHLVMVGDGPLYKTLYEQHQENITWTGFLEGEQLARVYASSDVFLFPSPTETLGNVVLEALASGLPVVGANEGGIKNLVANGKSGFLCEPGNRTHLLSKRLSY</sequence>
<dbReference type="GO" id="GO:0016757">
    <property type="term" value="F:glycosyltransferase activity"/>
    <property type="evidence" value="ECO:0007669"/>
    <property type="project" value="UniProtKB-KW"/>
</dbReference>
<dbReference type="Proteomes" id="UP001597451">
    <property type="component" value="Unassembled WGS sequence"/>
</dbReference>